<evidence type="ECO:0000313" key="1">
    <source>
        <dbReference type="EMBL" id="EHL30879.1"/>
    </source>
</evidence>
<dbReference type="AlphaFoldDB" id="G9EP44"/>
<gene>
    <name evidence="1" type="ORF">LDG_7025</name>
</gene>
<dbReference type="InParanoid" id="G9EP44"/>
<keyword evidence="2" id="KW-1185">Reference proteome</keyword>
<reference evidence="1 2" key="1">
    <citation type="journal article" date="2011" name="BMC Genomics">
        <title>Insight into cross-talk between intra-amoebal pathogens.</title>
        <authorList>
            <person name="Gimenez G."/>
            <person name="Bertelli C."/>
            <person name="Moliner C."/>
            <person name="Robert C."/>
            <person name="Raoult D."/>
            <person name="Fournier P.E."/>
            <person name="Greub G."/>
        </authorList>
    </citation>
    <scope>NUCLEOTIDE SEQUENCE [LARGE SCALE GENOMIC DNA]</scope>
    <source>
        <strain evidence="1 2">LLAP12</strain>
    </source>
</reference>
<protein>
    <submittedName>
        <fullName evidence="1">Uncharacterized protein</fullName>
    </submittedName>
</protein>
<dbReference type="RefSeq" id="WP_006870949.1">
    <property type="nucleotide sequence ID" value="NZ_JH413822.1"/>
</dbReference>
<sequence length="947" mass="108607">MFPLWINNQEDFYALKNAYTDLPWYKKLFFPSALKKVLASSTGFNTPQTLWDLYNAYFNHPGWFGRYFRCIKDFAAVDTTRLLAPLAQAALLTGIRGKMNFNVLMSDEKNERRHIVFILSHYPHLFRDALDAQNDFNRIFLTYKEELMFGSLMAGIVSFGLSHQEEIGHALNPLNPQGKGAVWLHEIYQWCFVNPLYRSHIDGIMYARQANNKEQITHHVDALLKALKGHDLALASLAMIMDAKVDRLTQIVLEEHQALRVEQRANALVKMEENISNFNTGMDSDDYIYKCWTALTAFKRPMGKLSRIYTGNEQKDTWGKIRTGLLNTIERLANHKNYSILRNEPEFNGQPINLPAFARLLRRMVAEDWVNRPEKNELVRQSQLLVHAVSVLATVDASFTGLQNKHSVIQHKFFQIVFDLIDGYENDAQQKDKVRQATNQALTKEACTYLYGLALDSASFDELKEQVLPLYVPFASSARVTEELPQTPYDSVLQTYHGDTTHQFDYLLRAIDQTTTDGASNTDTGLLLQMIDQRINLLTNTLDHPAFSIAFANKYTPEIHSRLSNQLNPKYPYVSLVAAYGALHLATKAPIEEKNRYVAQALQQMTLLKRHMPYPVNDALTQHHLWKLVLTLCQEQTAPLYQAVKGQDARIMSQQELGNIERQLLLPTLSKEHPKKLYYEALFFKQCQVLAADYQKYIAKLSITNLKDEHFSDATASPSIPFTLQDSRHIRRQIETYYQGNEERYFYGLAKATYPLNVQAIKTKLKISNFSTGVTKSQAHQYIAQIKKPSEVNAEACQAHGVLSEDGQQKITAINEPDYLLLMDYPLLHPSHLLEDVYQKIKTTNQPQSYELLFNHLLKAGYMPLPLSLLEEELQSTVLPNPQATKCLLASLTKVVENYHIDSQHPLFVPSLPPFKKIINQSERLLKGYKEKEALKKKKKALKKKRK</sequence>
<proteinExistence type="predicted"/>
<dbReference type="HOGENOM" id="CLU_310530_0_0_6"/>
<name>G9EP44_9GAMM</name>
<organism evidence="1 2">
    <name type="scientific">Legionella drancourtii LLAP12</name>
    <dbReference type="NCBI Taxonomy" id="658187"/>
    <lineage>
        <taxon>Bacteria</taxon>
        <taxon>Pseudomonadati</taxon>
        <taxon>Pseudomonadota</taxon>
        <taxon>Gammaproteobacteria</taxon>
        <taxon>Legionellales</taxon>
        <taxon>Legionellaceae</taxon>
        <taxon>Legionella</taxon>
    </lineage>
</organism>
<evidence type="ECO:0000313" key="2">
    <source>
        <dbReference type="Proteomes" id="UP000002770"/>
    </source>
</evidence>
<dbReference type="Proteomes" id="UP000002770">
    <property type="component" value="Unassembled WGS sequence"/>
</dbReference>
<dbReference type="EMBL" id="JH413822">
    <property type="protein sequence ID" value="EHL30879.1"/>
    <property type="molecule type" value="Genomic_DNA"/>
</dbReference>
<accession>G9EP44</accession>
<dbReference type="OrthoDB" id="5654457at2"/>